<dbReference type="AlphaFoldDB" id="A0A9D4LA76"/>
<name>A0A9D4LA76_DREPO</name>
<proteinExistence type="predicted"/>
<accession>A0A9D4LA76</accession>
<keyword evidence="2" id="KW-1185">Reference proteome</keyword>
<gene>
    <name evidence="1" type="ORF">DPMN_095808</name>
</gene>
<comment type="caution">
    <text evidence="1">The sequence shown here is derived from an EMBL/GenBank/DDBJ whole genome shotgun (WGS) entry which is preliminary data.</text>
</comment>
<protein>
    <submittedName>
        <fullName evidence="1">Uncharacterized protein</fullName>
    </submittedName>
</protein>
<sequence>MVPTSISVLWISLSAEVPSENLLPPENTQLAWKLHCKNDCVVNYDTPDKPHVKSDNSFDQND</sequence>
<dbReference type="EMBL" id="JAIWYP010000003">
    <property type="protein sequence ID" value="KAH3853286.1"/>
    <property type="molecule type" value="Genomic_DNA"/>
</dbReference>
<organism evidence="1 2">
    <name type="scientific">Dreissena polymorpha</name>
    <name type="common">Zebra mussel</name>
    <name type="synonym">Mytilus polymorpha</name>
    <dbReference type="NCBI Taxonomy" id="45954"/>
    <lineage>
        <taxon>Eukaryota</taxon>
        <taxon>Metazoa</taxon>
        <taxon>Spiralia</taxon>
        <taxon>Lophotrochozoa</taxon>
        <taxon>Mollusca</taxon>
        <taxon>Bivalvia</taxon>
        <taxon>Autobranchia</taxon>
        <taxon>Heteroconchia</taxon>
        <taxon>Euheterodonta</taxon>
        <taxon>Imparidentia</taxon>
        <taxon>Neoheterodontei</taxon>
        <taxon>Myida</taxon>
        <taxon>Dreissenoidea</taxon>
        <taxon>Dreissenidae</taxon>
        <taxon>Dreissena</taxon>
    </lineage>
</organism>
<evidence type="ECO:0000313" key="1">
    <source>
        <dbReference type="EMBL" id="KAH3853286.1"/>
    </source>
</evidence>
<dbReference type="Proteomes" id="UP000828390">
    <property type="component" value="Unassembled WGS sequence"/>
</dbReference>
<reference evidence="1" key="1">
    <citation type="journal article" date="2019" name="bioRxiv">
        <title>The Genome of the Zebra Mussel, Dreissena polymorpha: A Resource for Invasive Species Research.</title>
        <authorList>
            <person name="McCartney M.A."/>
            <person name="Auch B."/>
            <person name="Kono T."/>
            <person name="Mallez S."/>
            <person name="Zhang Y."/>
            <person name="Obille A."/>
            <person name="Becker A."/>
            <person name="Abrahante J.E."/>
            <person name="Garbe J."/>
            <person name="Badalamenti J.P."/>
            <person name="Herman A."/>
            <person name="Mangelson H."/>
            <person name="Liachko I."/>
            <person name="Sullivan S."/>
            <person name="Sone E.D."/>
            <person name="Koren S."/>
            <person name="Silverstein K.A.T."/>
            <person name="Beckman K.B."/>
            <person name="Gohl D.M."/>
        </authorList>
    </citation>
    <scope>NUCLEOTIDE SEQUENCE</scope>
    <source>
        <strain evidence="1">Duluth1</strain>
        <tissue evidence="1">Whole animal</tissue>
    </source>
</reference>
<evidence type="ECO:0000313" key="2">
    <source>
        <dbReference type="Proteomes" id="UP000828390"/>
    </source>
</evidence>
<reference evidence="1" key="2">
    <citation type="submission" date="2020-11" db="EMBL/GenBank/DDBJ databases">
        <authorList>
            <person name="McCartney M.A."/>
            <person name="Auch B."/>
            <person name="Kono T."/>
            <person name="Mallez S."/>
            <person name="Becker A."/>
            <person name="Gohl D.M."/>
            <person name="Silverstein K.A.T."/>
            <person name="Koren S."/>
            <person name="Bechman K.B."/>
            <person name="Herman A."/>
            <person name="Abrahante J.E."/>
            <person name="Garbe J."/>
        </authorList>
    </citation>
    <scope>NUCLEOTIDE SEQUENCE</scope>
    <source>
        <strain evidence="1">Duluth1</strain>
        <tissue evidence="1">Whole animal</tissue>
    </source>
</reference>